<organism evidence="1 2">
    <name type="scientific">Plebeiibacterium sediminum</name>
    <dbReference type="NCBI Taxonomy" id="2992112"/>
    <lineage>
        <taxon>Bacteria</taxon>
        <taxon>Pseudomonadati</taxon>
        <taxon>Bacteroidota</taxon>
        <taxon>Bacteroidia</taxon>
        <taxon>Marinilabiliales</taxon>
        <taxon>Marinilabiliaceae</taxon>
        <taxon>Plebeiibacterium</taxon>
    </lineage>
</organism>
<comment type="caution">
    <text evidence="1">The sequence shown here is derived from an EMBL/GenBank/DDBJ whole genome shotgun (WGS) entry which is preliminary data.</text>
</comment>
<evidence type="ECO:0008006" key="3">
    <source>
        <dbReference type="Google" id="ProtNLM"/>
    </source>
</evidence>
<reference evidence="1" key="1">
    <citation type="submission" date="2022-10" db="EMBL/GenBank/DDBJ databases">
        <authorList>
            <person name="Yu W.X."/>
        </authorList>
    </citation>
    <scope>NUCLEOTIDE SEQUENCE</scope>
    <source>
        <strain evidence="1">AAT</strain>
    </source>
</reference>
<gene>
    <name evidence="1" type="ORF">OM075_15760</name>
</gene>
<dbReference type="AlphaFoldDB" id="A0AAE3M6Q4"/>
<dbReference type="NCBIfam" id="NF047593">
    <property type="entry name" value="IS66_ISAeme5_TnpA"/>
    <property type="match status" value="1"/>
</dbReference>
<dbReference type="EMBL" id="JAPDPJ010000040">
    <property type="protein sequence ID" value="MCW3787932.1"/>
    <property type="molecule type" value="Genomic_DNA"/>
</dbReference>
<sequence>MQEKMFALMQEWESGDQSPREFCSSHIIKEHIFYYWRKKYTKSKAPCEEGFVPLNIGTQGSLDVPMVEIAY</sequence>
<evidence type="ECO:0000313" key="2">
    <source>
        <dbReference type="Proteomes" id="UP001209229"/>
    </source>
</evidence>
<dbReference type="Proteomes" id="UP001209229">
    <property type="component" value="Unassembled WGS sequence"/>
</dbReference>
<proteinExistence type="predicted"/>
<name>A0AAE3M6Q4_9BACT</name>
<accession>A0AAE3M6Q4</accession>
<evidence type="ECO:0000313" key="1">
    <source>
        <dbReference type="EMBL" id="MCW3787932.1"/>
    </source>
</evidence>
<protein>
    <recommendedName>
        <fullName evidence="3">Transposase</fullName>
    </recommendedName>
</protein>
<keyword evidence="2" id="KW-1185">Reference proteome</keyword>